<protein>
    <submittedName>
        <fullName evidence="2">Uncharacterized protein</fullName>
    </submittedName>
</protein>
<keyword evidence="1" id="KW-0472">Membrane</keyword>
<dbReference type="EMBL" id="CP111016">
    <property type="protein sequence ID" value="WAR04226.1"/>
    <property type="molecule type" value="Genomic_DNA"/>
</dbReference>
<sequence length="172" mass="19378">MQYYDSKSQLDNMSDVDSQAASAFEMRPWPSHYSSQISITPSYKSYLSAYTPSQVSSFYILPVTADTPDQRRRPEHNWGMAFCSLLINPIFGIAAILLAEMSKEYFNKKEYIQASKYGSYAKGTAMGGIIVTIILIVLIIAQAINYHLKDTGSVSQLICLYLVPKKYRSKIC</sequence>
<organism evidence="2 3">
    <name type="scientific">Mya arenaria</name>
    <name type="common">Soft-shell clam</name>
    <dbReference type="NCBI Taxonomy" id="6604"/>
    <lineage>
        <taxon>Eukaryota</taxon>
        <taxon>Metazoa</taxon>
        <taxon>Spiralia</taxon>
        <taxon>Lophotrochozoa</taxon>
        <taxon>Mollusca</taxon>
        <taxon>Bivalvia</taxon>
        <taxon>Autobranchia</taxon>
        <taxon>Heteroconchia</taxon>
        <taxon>Euheterodonta</taxon>
        <taxon>Imparidentia</taxon>
        <taxon>Neoheterodontei</taxon>
        <taxon>Myida</taxon>
        <taxon>Myoidea</taxon>
        <taxon>Myidae</taxon>
        <taxon>Mya</taxon>
    </lineage>
</organism>
<gene>
    <name evidence="2" type="ORF">MAR_019595</name>
</gene>
<proteinExistence type="predicted"/>
<keyword evidence="3" id="KW-1185">Reference proteome</keyword>
<evidence type="ECO:0000313" key="3">
    <source>
        <dbReference type="Proteomes" id="UP001164746"/>
    </source>
</evidence>
<keyword evidence="1" id="KW-0812">Transmembrane</keyword>
<evidence type="ECO:0000313" key="2">
    <source>
        <dbReference type="EMBL" id="WAR04226.1"/>
    </source>
</evidence>
<feature type="transmembrane region" description="Helical" evidence="1">
    <location>
        <begin position="78"/>
        <end position="99"/>
    </location>
</feature>
<dbReference type="Proteomes" id="UP001164746">
    <property type="component" value="Chromosome 5"/>
</dbReference>
<feature type="transmembrane region" description="Helical" evidence="1">
    <location>
        <begin position="120"/>
        <end position="144"/>
    </location>
</feature>
<accession>A0ABY7EAN2</accession>
<reference evidence="2" key="1">
    <citation type="submission" date="2022-11" db="EMBL/GenBank/DDBJ databases">
        <title>Centuries of genome instability and evolution in soft-shell clam transmissible cancer (bioRxiv).</title>
        <authorList>
            <person name="Hart S.F.M."/>
            <person name="Yonemitsu M.A."/>
            <person name="Giersch R.M."/>
            <person name="Beal B.F."/>
            <person name="Arriagada G."/>
            <person name="Davis B.W."/>
            <person name="Ostrander E.A."/>
            <person name="Goff S.P."/>
            <person name="Metzger M.J."/>
        </authorList>
    </citation>
    <scope>NUCLEOTIDE SEQUENCE</scope>
    <source>
        <strain evidence="2">MELC-2E11</strain>
        <tissue evidence="2">Siphon/mantle</tissue>
    </source>
</reference>
<evidence type="ECO:0000256" key="1">
    <source>
        <dbReference type="SAM" id="Phobius"/>
    </source>
</evidence>
<keyword evidence="1" id="KW-1133">Transmembrane helix</keyword>
<name>A0ABY7EAN2_MYAAR</name>